<dbReference type="RefSeq" id="WP_132197604.1">
    <property type="nucleotide sequence ID" value="NZ_SLWM01000049.1"/>
</dbReference>
<dbReference type="SMART" id="SM00450">
    <property type="entry name" value="RHOD"/>
    <property type="match status" value="1"/>
</dbReference>
<comment type="caution">
    <text evidence="2">The sequence shown here is derived from an EMBL/GenBank/DDBJ whole genome shotgun (WGS) entry which is preliminary data.</text>
</comment>
<dbReference type="PROSITE" id="PS50206">
    <property type="entry name" value="RHODANESE_3"/>
    <property type="match status" value="1"/>
</dbReference>
<sequence>MGIEETLNRARSGLARLDPVAAYAASQDEATFIVDTRPEFQRREAGEIAGAIVIERNHLEWRLDPSSAARIPQAVDANIRWIVLCEGGYSSSLAADSLRQLGLHRSTDVIGGFNAWRAAGLPIVHPESASQPRFGGVSPSS</sequence>
<dbReference type="InterPro" id="IPR036873">
    <property type="entry name" value="Rhodanese-like_dom_sf"/>
</dbReference>
<dbReference type="EMBL" id="SLWM01000049">
    <property type="protein sequence ID" value="TCO08113.1"/>
    <property type="molecule type" value="Genomic_DNA"/>
</dbReference>
<evidence type="ECO:0000313" key="3">
    <source>
        <dbReference type="Proteomes" id="UP000295818"/>
    </source>
</evidence>
<dbReference type="Gene3D" id="3.40.250.10">
    <property type="entry name" value="Rhodanese-like domain"/>
    <property type="match status" value="1"/>
</dbReference>
<dbReference type="Pfam" id="PF00581">
    <property type="entry name" value="Rhodanese"/>
    <property type="match status" value="1"/>
</dbReference>
<proteinExistence type="predicted"/>
<evidence type="ECO:0000259" key="1">
    <source>
        <dbReference type="PROSITE" id="PS50206"/>
    </source>
</evidence>
<reference evidence="2 3" key="1">
    <citation type="journal article" date="2015" name="Stand. Genomic Sci.">
        <title>Genomic Encyclopedia of Bacterial and Archaeal Type Strains, Phase III: the genomes of soil and plant-associated and newly described type strains.</title>
        <authorList>
            <person name="Whitman W.B."/>
            <person name="Woyke T."/>
            <person name="Klenk H.P."/>
            <person name="Zhou Y."/>
            <person name="Lilburn T.G."/>
            <person name="Beck B.J."/>
            <person name="De Vos P."/>
            <person name="Vandamme P."/>
            <person name="Eisen J.A."/>
            <person name="Garrity G."/>
            <person name="Hugenholtz P."/>
            <person name="Kyrpides N.C."/>
        </authorList>
    </citation>
    <scope>NUCLEOTIDE SEQUENCE [LARGE SCALE GENOMIC DNA]</scope>
    <source>
        <strain evidence="2 3">VKM Ac-2538</strain>
    </source>
</reference>
<protein>
    <submittedName>
        <fullName evidence="2">Rhodanese-related sulfurtransferase</fullName>
    </submittedName>
</protein>
<evidence type="ECO:0000313" key="2">
    <source>
        <dbReference type="EMBL" id="TCO08113.1"/>
    </source>
</evidence>
<organism evidence="2 3">
    <name type="scientific">Kribbella orskensis</name>
    <dbReference type="NCBI Taxonomy" id="2512216"/>
    <lineage>
        <taxon>Bacteria</taxon>
        <taxon>Bacillati</taxon>
        <taxon>Actinomycetota</taxon>
        <taxon>Actinomycetes</taxon>
        <taxon>Propionibacteriales</taxon>
        <taxon>Kribbellaceae</taxon>
        <taxon>Kribbella</taxon>
    </lineage>
</organism>
<feature type="domain" description="Rhodanese" evidence="1">
    <location>
        <begin position="27"/>
        <end position="125"/>
    </location>
</feature>
<name>A0ABY2B875_9ACTN</name>
<dbReference type="SUPFAM" id="SSF52821">
    <property type="entry name" value="Rhodanese/Cell cycle control phosphatase"/>
    <property type="match status" value="1"/>
</dbReference>
<dbReference type="InterPro" id="IPR001763">
    <property type="entry name" value="Rhodanese-like_dom"/>
</dbReference>
<keyword evidence="3" id="KW-1185">Reference proteome</keyword>
<accession>A0ABY2B875</accession>
<gene>
    <name evidence="2" type="ORF">EV644_14922</name>
</gene>
<dbReference type="Proteomes" id="UP000295818">
    <property type="component" value="Unassembled WGS sequence"/>
</dbReference>